<reference evidence="2 3" key="1">
    <citation type="journal article" date="2010" name="PLoS ONE">
        <title>The complete genome of Propionibacterium freudenreichii CIRM-BIA1, a hardy actinobacterium with food and probiotic applications.</title>
        <authorList>
            <person name="Falentin H."/>
            <person name="Deutsch S.M."/>
            <person name="Jan G."/>
            <person name="Loux V."/>
            <person name="Thierry A."/>
            <person name="Parayre S."/>
            <person name="Maillard M.B."/>
            <person name="Dherbecourt J."/>
            <person name="Cousin F.J."/>
            <person name="Jardin J."/>
            <person name="Siguier P."/>
            <person name="Couloux A."/>
            <person name="Barbe V."/>
            <person name="Vacherie B."/>
            <person name="Wincker P."/>
            <person name="Gibrat J.F."/>
            <person name="Gaillardin C."/>
            <person name="Lortal S."/>
        </authorList>
    </citation>
    <scope>NUCLEOTIDE SEQUENCE [LARGE SCALE GENOMIC DNA]</scope>
    <source>
        <strain evidence="3">ATCC 9614 / DSM 4902 / CIP 103027 / NCIMB 8099 / CIRM-BIA1</strain>
    </source>
</reference>
<evidence type="ECO:0000256" key="1">
    <source>
        <dbReference type="SAM" id="MobiDB-lite"/>
    </source>
</evidence>
<keyword evidence="2" id="KW-0418">Kinase</keyword>
<dbReference type="NCBIfam" id="NF006743">
    <property type="entry name" value="PRK09270.1-2"/>
    <property type="match status" value="1"/>
</dbReference>
<gene>
    <name evidence="2" type="primary">CoA</name>
    <name evidence="2" type="ordered locus">PFREUD_01700</name>
</gene>
<dbReference type="SUPFAM" id="SSF52540">
    <property type="entry name" value="P-loop containing nucleoside triphosphate hydrolases"/>
    <property type="match status" value="1"/>
</dbReference>
<dbReference type="STRING" id="754252.PFREUD_01700"/>
<name>D7GHW3_PROFC</name>
<accession>D7GHW3</accession>
<keyword evidence="3" id="KW-1185">Reference proteome</keyword>
<dbReference type="Proteomes" id="UP000000936">
    <property type="component" value="Chromosome"/>
</dbReference>
<evidence type="ECO:0000313" key="2">
    <source>
        <dbReference type="EMBL" id="CBL55685.1"/>
    </source>
</evidence>
<evidence type="ECO:0000313" key="3">
    <source>
        <dbReference type="Proteomes" id="UP000000936"/>
    </source>
</evidence>
<organism evidence="2 3">
    <name type="scientific">Propionibacterium freudenreichii subsp. shermanii (strain ATCC 9614 / DSM 4902 / CIP 103027 / NCIMB 8099 / CIRM-BIA1)</name>
    <dbReference type="NCBI Taxonomy" id="754252"/>
    <lineage>
        <taxon>Bacteria</taxon>
        <taxon>Bacillati</taxon>
        <taxon>Actinomycetota</taxon>
        <taxon>Actinomycetes</taxon>
        <taxon>Propionibacteriales</taxon>
        <taxon>Propionibacteriaceae</taxon>
        <taxon>Propionibacterium</taxon>
    </lineage>
</organism>
<keyword evidence="2" id="KW-0808">Transferase</keyword>
<sequence>MRTMTVSQSLTAAHELAKHGERHLLGLTGEPGVGKSTLAALLAADLGAAAVAVSMDGFHLAQKELERLGRASRKGAPDTFDSWGFLSLMQRLTTNDAPAVYAPEYHRELHNPVAGAIRVDKHVPLVIVEGNYLLLPGRPWGLAHDMFDEIWFLQTDQELRHKRLINRYMAFGKTAQHAERWTLGPDERNARTVRADRPGRCGDPTQLSAPDRPERHCPVDARPAGPRIGWRA</sequence>
<proteinExistence type="predicted"/>
<dbReference type="Gene3D" id="3.40.50.300">
    <property type="entry name" value="P-loop containing nucleotide triphosphate hydrolases"/>
    <property type="match status" value="1"/>
</dbReference>
<dbReference type="EMBL" id="FN806773">
    <property type="protein sequence ID" value="CBL55685.1"/>
    <property type="molecule type" value="Genomic_DNA"/>
</dbReference>
<dbReference type="eggNOG" id="COG0572">
    <property type="taxonomic scope" value="Bacteria"/>
</dbReference>
<dbReference type="AlphaFoldDB" id="D7GHW3"/>
<feature type="compositionally biased region" description="Basic and acidic residues" evidence="1">
    <location>
        <begin position="188"/>
        <end position="200"/>
    </location>
</feature>
<dbReference type="GO" id="GO:0004594">
    <property type="term" value="F:pantothenate kinase activity"/>
    <property type="evidence" value="ECO:0007669"/>
    <property type="project" value="UniProtKB-EC"/>
</dbReference>
<dbReference type="PANTHER" id="PTHR10285">
    <property type="entry name" value="URIDINE KINASE"/>
    <property type="match status" value="1"/>
</dbReference>
<protein>
    <submittedName>
        <fullName evidence="2">Pantothenate kinase</fullName>
        <ecNumber evidence="2">2.7.1.33</ecNumber>
    </submittedName>
</protein>
<dbReference type="InterPro" id="IPR027417">
    <property type="entry name" value="P-loop_NTPase"/>
</dbReference>
<feature type="region of interest" description="Disordered" evidence="1">
    <location>
        <begin position="188"/>
        <end position="232"/>
    </location>
</feature>
<dbReference type="EC" id="2.7.1.33" evidence="2"/>
<dbReference type="RefSeq" id="WP_013160095.1">
    <property type="nucleotide sequence ID" value="NC_014215.1"/>
</dbReference>
<dbReference type="HOGENOM" id="CLU_067202_2_1_11"/>
<dbReference type="KEGG" id="pfr:PFREUD_01700"/>